<dbReference type="EMBL" id="CP121689">
    <property type="protein sequence ID" value="WZL75624.1"/>
    <property type="molecule type" value="Genomic_DNA"/>
</dbReference>
<sequence>MLSLKEFLRREVKPALGCTEPGAVALAVARANQELPLGELKSIQVVVSDSVYKNGLAVVIPGTGGARGNALAAALGALCGKPGYGLEVLKDCTPQDVDTAKRWVELGKVRVQCDPNQHDVYIAATVKKGTDWARCVIAGDHSNIVEVVKNGETILRSENASQAADLLFQKIKELSYPELLKLVEEMDAEDIHYLMKGATMNLTIARAGLQEGCGSGPAFGRKMQQLMHEKNLEGDLGYLIKSLCYAAADARMSGVKLPVMSSAGSGNHGITAILPVVLVGEKTGKSREEIARALAVSHLSTSFVKSRLGRLSQVCGCAIAAGAGAAAGITYLLGGKLEEMQEAMQIVLANTAGMICDGAKESCSLKVGTGAFEAYLAALFALLGSKTAIPQGLLSPSIEQTVNNMAELSQEGMRDLDRVIISILEKNFHSPKLCEGNNNLQKEVEN</sequence>
<reference evidence="3 4" key="1">
    <citation type="submission" date="2023-03" db="EMBL/GenBank/DDBJ databases">
        <title>Novel Species.</title>
        <authorList>
            <person name="Ma S."/>
        </authorList>
    </citation>
    <scope>NUCLEOTIDE SEQUENCE [LARGE SCALE GENOMIC DNA]</scope>
    <source>
        <strain evidence="3 4">B11</strain>
    </source>
</reference>
<comment type="similarity">
    <text evidence="1">Belongs to the UPF0597 family.</text>
</comment>
<keyword evidence="4" id="KW-1185">Reference proteome</keyword>
<accession>A0ABZ2Y9G8</accession>
<proteinExistence type="inferred from homology"/>
<dbReference type="Pfam" id="PF03313">
    <property type="entry name" value="SDH_alpha"/>
    <property type="match status" value="1"/>
</dbReference>
<dbReference type="InterPro" id="IPR005130">
    <property type="entry name" value="Ser_deHydtase-like_asu"/>
</dbReference>
<dbReference type="InterPro" id="IPR021144">
    <property type="entry name" value="UPF0597"/>
</dbReference>
<name>A0ABZ2Y9G8_9BACT</name>
<dbReference type="PIRSF" id="PIRSF006054">
    <property type="entry name" value="UCP006054"/>
    <property type="match status" value="1"/>
</dbReference>
<gene>
    <name evidence="3" type="ORF">QBE54_08500</name>
</gene>
<dbReference type="HAMAP" id="MF_01845">
    <property type="entry name" value="UPF0597"/>
    <property type="match status" value="1"/>
</dbReference>
<dbReference type="PANTHER" id="PTHR30501">
    <property type="entry name" value="UPF0597 PROTEIN YHAM"/>
    <property type="match status" value="1"/>
</dbReference>
<evidence type="ECO:0000313" key="3">
    <source>
        <dbReference type="EMBL" id="WZL75624.1"/>
    </source>
</evidence>
<evidence type="ECO:0000313" key="4">
    <source>
        <dbReference type="Proteomes" id="UP001461341"/>
    </source>
</evidence>
<protein>
    <recommendedName>
        <fullName evidence="1">UPF0597 protein QBE54_08500</fullName>
    </recommendedName>
</protein>
<dbReference type="RefSeq" id="WP_369017773.1">
    <property type="nucleotide sequence ID" value="NZ_CP121689.1"/>
</dbReference>
<organism evidence="3 4">
    <name type="scientific">Thermatribacter velox</name>
    <dbReference type="NCBI Taxonomy" id="3039681"/>
    <lineage>
        <taxon>Bacteria</taxon>
        <taxon>Pseudomonadati</taxon>
        <taxon>Atribacterota</taxon>
        <taxon>Atribacteria</taxon>
        <taxon>Atribacterales</taxon>
        <taxon>Thermatribacteraceae</taxon>
        <taxon>Thermatribacter</taxon>
    </lineage>
</organism>
<evidence type="ECO:0000256" key="1">
    <source>
        <dbReference type="HAMAP-Rule" id="MF_01845"/>
    </source>
</evidence>
<dbReference type="Proteomes" id="UP001461341">
    <property type="component" value="Chromosome"/>
</dbReference>
<feature type="domain" description="Serine dehydratase-like alpha subunit" evidence="2">
    <location>
        <begin position="85"/>
        <end position="421"/>
    </location>
</feature>
<keyword evidence="3" id="KW-0456">Lyase</keyword>
<dbReference type="PANTHER" id="PTHR30501:SF2">
    <property type="entry name" value="UPF0597 PROTEIN YHAM"/>
    <property type="match status" value="1"/>
</dbReference>
<evidence type="ECO:0000259" key="2">
    <source>
        <dbReference type="Pfam" id="PF03313"/>
    </source>
</evidence>
<dbReference type="GO" id="GO:0003941">
    <property type="term" value="F:L-serine ammonia-lyase activity"/>
    <property type="evidence" value="ECO:0007669"/>
    <property type="project" value="UniProtKB-EC"/>
</dbReference>